<dbReference type="Proteomes" id="UP000022910">
    <property type="component" value="Unassembled WGS sequence"/>
</dbReference>
<dbReference type="EMBL" id="JEMT01026552">
    <property type="protein sequence ID" value="EXX59006.1"/>
    <property type="molecule type" value="Genomic_DNA"/>
</dbReference>
<keyword evidence="3" id="KW-1185">Reference proteome</keyword>
<accession>A0A015KH95</accession>
<feature type="region of interest" description="Disordered" evidence="1">
    <location>
        <begin position="141"/>
        <end position="160"/>
    </location>
</feature>
<reference evidence="2 3" key="1">
    <citation type="submission" date="2014-02" db="EMBL/GenBank/DDBJ databases">
        <title>Single nucleus genome sequencing reveals high similarity among nuclei of an endomycorrhizal fungus.</title>
        <authorList>
            <person name="Lin K."/>
            <person name="Geurts R."/>
            <person name="Zhang Z."/>
            <person name="Limpens E."/>
            <person name="Saunders D.G."/>
            <person name="Mu D."/>
            <person name="Pang E."/>
            <person name="Cao H."/>
            <person name="Cha H."/>
            <person name="Lin T."/>
            <person name="Zhou Q."/>
            <person name="Shang Y."/>
            <person name="Li Y."/>
            <person name="Ivanov S."/>
            <person name="Sharma T."/>
            <person name="Velzen R.V."/>
            <person name="Ruijter N.D."/>
            <person name="Aanen D.K."/>
            <person name="Win J."/>
            <person name="Kamoun S."/>
            <person name="Bisseling T."/>
            <person name="Huang S."/>
        </authorList>
    </citation>
    <scope>NUCLEOTIDE SEQUENCE [LARGE SCALE GENOMIC DNA]</scope>
    <source>
        <strain evidence="3">DAOM197198w</strain>
    </source>
</reference>
<dbReference type="AlphaFoldDB" id="A0A015KH95"/>
<dbReference type="OrthoDB" id="2440309at2759"/>
<comment type="caution">
    <text evidence="2">The sequence shown here is derived from an EMBL/GenBank/DDBJ whole genome shotgun (WGS) entry which is preliminary data.</text>
</comment>
<sequence length="585" mass="67106">MPVNLDKMFKGWENDLVPEDFSLLSILKFRKTKDDFSFNKKVEHTLVSKFVSYVAENADENWKEAAFILKRALSCQTQWESTNSFWSNVELEKVEKDEQLLNRKMDQAEIQFGLDQTLAGNEAQVILNQIKLGILSDRKNSKRKATNDDTGKDDTDALTSPIEKDEIDSFFQSATKQSAIMKRLKLDEKNILNEEGELISYLHSQKVLNEGIELETHKKAKKVTRVASKENTRKSKNASETSTRNNNSSEQSSSSDLGPEGDEEIKLDFTSIEKELLREQSNEWEVGTINVSQRFRKYQIEILEKAKTDGIKWCDFHEVLALSSVIVLNSPCPYPDHIFTIREWRTITRENPYVITEPARPLFLSLGDSEIGRVVSRIFNDICSSVPKVAPAKTSEDEHCFKLLHPIIRPLFFTDSREEYVIRLNRTTSGSTTRPDFSCLVNDIPILNSEIKPSGFTPLQGQKDKLKVQLRARKSINQLLRTKGGPDETVLLTNQGDLVESHIMDLRYDGLYRSWPFLTTRLTKDKTTIPLMESNIRHIKALEERICKIAEDYNSRGCQSETTLPQIRYMRDLPNSPQIKKILNS</sequence>
<feature type="region of interest" description="Disordered" evidence="1">
    <location>
        <begin position="219"/>
        <end position="261"/>
    </location>
</feature>
<evidence type="ECO:0000256" key="1">
    <source>
        <dbReference type="SAM" id="MobiDB-lite"/>
    </source>
</evidence>
<feature type="compositionally biased region" description="Low complexity" evidence="1">
    <location>
        <begin position="238"/>
        <end position="255"/>
    </location>
</feature>
<proteinExistence type="predicted"/>
<evidence type="ECO:0000313" key="3">
    <source>
        <dbReference type="Proteomes" id="UP000022910"/>
    </source>
</evidence>
<feature type="compositionally biased region" description="Basic and acidic residues" evidence="1">
    <location>
        <begin position="145"/>
        <end position="155"/>
    </location>
</feature>
<protein>
    <submittedName>
        <fullName evidence="2">Uncharacterized protein</fullName>
    </submittedName>
</protein>
<dbReference type="HOGENOM" id="CLU_466257_0_0_1"/>
<evidence type="ECO:0000313" key="2">
    <source>
        <dbReference type="EMBL" id="EXX59006.1"/>
    </source>
</evidence>
<name>A0A015KH95_RHIIW</name>
<gene>
    <name evidence="2" type="ORF">RirG_192660</name>
</gene>
<organism evidence="2 3">
    <name type="scientific">Rhizophagus irregularis (strain DAOM 197198w)</name>
    <name type="common">Glomus intraradices</name>
    <dbReference type="NCBI Taxonomy" id="1432141"/>
    <lineage>
        <taxon>Eukaryota</taxon>
        <taxon>Fungi</taxon>
        <taxon>Fungi incertae sedis</taxon>
        <taxon>Mucoromycota</taxon>
        <taxon>Glomeromycotina</taxon>
        <taxon>Glomeromycetes</taxon>
        <taxon>Glomerales</taxon>
        <taxon>Glomeraceae</taxon>
        <taxon>Rhizophagus</taxon>
    </lineage>
</organism>